<evidence type="ECO:0000313" key="1">
    <source>
        <dbReference type="EMBL" id="CAB4745635.1"/>
    </source>
</evidence>
<name>A0A6J6TFP5_9ZZZZ</name>
<organism evidence="1">
    <name type="scientific">freshwater metagenome</name>
    <dbReference type="NCBI Taxonomy" id="449393"/>
    <lineage>
        <taxon>unclassified sequences</taxon>
        <taxon>metagenomes</taxon>
        <taxon>ecological metagenomes</taxon>
    </lineage>
</organism>
<accession>A0A6J6TFP5</accession>
<dbReference type="EMBL" id="CAEZZG010000001">
    <property type="protein sequence ID" value="CAB4745635.1"/>
    <property type="molecule type" value="Genomic_DNA"/>
</dbReference>
<proteinExistence type="predicted"/>
<dbReference type="Gene3D" id="3.40.50.300">
    <property type="entry name" value="P-loop containing nucleotide triphosphate hydrolases"/>
    <property type="match status" value="1"/>
</dbReference>
<sequence>MSNQIFPLITPNLQVCVIGKSGVEIAKYFGVSPSPLEASDAAIFEVSAIDGISPADVEKWNTARELYIPSLIVITDLSNGEIDFDDMSAIAGKLLDPVLTPYLVLHDDSGNPTALIDLNSLKISDYSTGEREERESDSEHKVLVFEFRKEYLEALEEFGPTGFIDALNFPAIPFIESNNLGSFEIATLLNTLPSSR</sequence>
<protein>
    <submittedName>
        <fullName evidence="1">Unannotated protein</fullName>
    </submittedName>
</protein>
<gene>
    <name evidence="1" type="ORF">UFOPK2844_00101</name>
</gene>
<reference evidence="1" key="1">
    <citation type="submission" date="2020-05" db="EMBL/GenBank/DDBJ databases">
        <authorList>
            <person name="Chiriac C."/>
            <person name="Salcher M."/>
            <person name="Ghai R."/>
            <person name="Kavagutti S V."/>
        </authorList>
    </citation>
    <scope>NUCLEOTIDE SEQUENCE</scope>
</reference>
<dbReference type="SUPFAM" id="SSF52540">
    <property type="entry name" value="P-loop containing nucleoside triphosphate hydrolases"/>
    <property type="match status" value="1"/>
</dbReference>
<dbReference type="InterPro" id="IPR027417">
    <property type="entry name" value="P-loop_NTPase"/>
</dbReference>
<dbReference type="AlphaFoldDB" id="A0A6J6TFP5"/>